<keyword evidence="4 8" id="KW-0297">G-protein coupled receptor</keyword>
<dbReference type="Gene3D" id="1.20.1070.10">
    <property type="entry name" value="Rhodopsin 7-helix transmembrane proteins"/>
    <property type="match status" value="1"/>
</dbReference>
<evidence type="ECO:0000256" key="8">
    <source>
        <dbReference type="RuleBase" id="RU000688"/>
    </source>
</evidence>
<keyword evidence="5 9" id="KW-0472">Membrane</keyword>
<keyword evidence="2 8" id="KW-0812">Transmembrane</keyword>
<feature type="domain" description="G-protein coupled receptors family 1 profile" evidence="10">
    <location>
        <begin position="109"/>
        <end position="373"/>
    </location>
</feature>
<dbReference type="PRINTS" id="PR00237">
    <property type="entry name" value="GPCRRHODOPSN"/>
</dbReference>
<comment type="caution">
    <text evidence="11">The sequence shown here is derived from an EMBL/GenBank/DDBJ whole genome shotgun (WGS) entry which is preliminary data.</text>
</comment>
<evidence type="ECO:0000256" key="3">
    <source>
        <dbReference type="ARBA" id="ARBA00022989"/>
    </source>
</evidence>
<dbReference type="InterPro" id="IPR017452">
    <property type="entry name" value="GPCR_Rhodpsn_7TM"/>
</dbReference>
<evidence type="ECO:0000256" key="2">
    <source>
        <dbReference type="ARBA" id="ARBA00022692"/>
    </source>
</evidence>
<feature type="transmembrane region" description="Helical" evidence="9">
    <location>
        <begin position="98"/>
        <end position="118"/>
    </location>
</feature>
<feature type="transmembrane region" description="Helical" evidence="9">
    <location>
        <begin position="213"/>
        <end position="233"/>
    </location>
</feature>
<keyword evidence="6 8" id="KW-0675">Receptor</keyword>
<feature type="transmembrane region" description="Helical" evidence="9">
    <location>
        <begin position="130"/>
        <end position="156"/>
    </location>
</feature>
<dbReference type="SUPFAM" id="SSF81321">
    <property type="entry name" value="Family A G protein-coupled receptor-like"/>
    <property type="match status" value="1"/>
</dbReference>
<dbReference type="PANTHER" id="PTHR45695:SF9">
    <property type="entry name" value="LEUCOKININ RECEPTOR"/>
    <property type="match status" value="1"/>
</dbReference>
<organism evidence="11 12">
    <name type="scientific">Porites lobata</name>
    <dbReference type="NCBI Taxonomy" id="104759"/>
    <lineage>
        <taxon>Eukaryota</taxon>
        <taxon>Metazoa</taxon>
        <taxon>Cnidaria</taxon>
        <taxon>Anthozoa</taxon>
        <taxon>Hexacorallia</taxon>
        <taxon>Scleractinia</taxon>
        <taxon>Fungiina</taxon>
        <taxon>Poritidae</taxon>
        <taxon>Porites</taxon>
    </lineage>
</organism>
<feature type="transmembrane region" description="Helical" evidence="9">
    <location>
        <begin position="353"/>
        <end position="376"/>
    </location>
</feature>
<proteinExistence type="inferred from homology"/>
<feature type="transmembrane region" description="Helical" evidence="9">
    <location>
        <begin position="262"/>
        <end position="286"/>
    </location>
</feature>
<comment type="subcellular location">
    <subcellularLocation>
        <location evidence="1">Membrane</location>
        <topology evidence="1">Multi-pass membrane protein</topology>
    </subcellularLocation>
</comment>
<reference evidence="11 12" key="1">
    <citation type="submission" date="2022-05" db="EMBL/GenBank/DDBJ databases">
        <authorList>
            <consortium name="Genoscope - CEA"/>
            <person name="William W."/>
        </authorList>
    </citation>
    <scope>NUCLEOTIDE SEQUENCE [LARGE SCALE GENOMIC DNA]</scope>
</reference>
<dbReference type="InterPro" id="IPR000276">
    <property type="entry name" value="GPCR_Rhodpsn"/>
</dbReference>
<evidence type="ECO:0000256" key="5">
    <source>
        <dbReference type="ARBA" id="ARBA00023136"/>
    </source>
</evidence>
<feature type="transmembrane region" description="Helical" evidence="9">
    <location>
        <begin position="315"/>
        <end position="333"/>
    </location>
</feature>
<evidence type="ECO:0000256" key="4">
    <source>
        <dbReference type="ARBA" id="ARBA00023040"/>
    </source>
</evidence>
<protein>
    <recommendedName>
        <fullName evidence="10">G-protein coupled receptors family 1 profile domain-containing protein</fullName>
    </recommendedName>
</protein>
<evidence type="ECO:0000313" key="11">
    <source>
        <dbReference type="EMBL" id="CAH3173636.1"/>
    </source>
</evidence>
<dbReference type="PROSITE" id="PS00237">
    <property type="entry name" value="G_PROTEIN_RECEP_F1_1"/>
    <property type="match status" value="1"/>
</dbReference>
<dbReference type="PROSITE" id="PS50262">
    <property type="entry name" value="G_PROTEIN_RECEP_F1_2"/>
    <property type="match status" value="1"/>
</dbReference>
<keyword evidence="3 9" id="KW-1133">Transmembrane helix</keyword>
<keyword evidence="12" id="KW-1185">Reference proteome</keyword>
<keyword evidence="7 8" id="KW-0807">Transducer</keyword>
<evidence type="ECO:0000256" key="1">
    <source>
        <dbReference type="ARBA" id="ARBA00004141"/>
    </source>
</evidence>
<accession>A0ABN8R4A2</accession>
<comment type="similarity">
    <text evidence="8">Belongs to the G-protein coupled receptor 1 family.</text>
</comment>
<feature type="transmembrane region" description="Helical" evidence="9">
    <location>
        <begin position="176"/>
        <end position="201"/>
    </location>
</feature>
<evidence type="ECO:0000256" key="9">
    <source>
        <dbReference type="SAM" id="Phobius"/>
    </source>
</evidence>
<evidence type="ECO:0000256" key="6">
    <source>
        <dbReference type="ARBA" id="ARBA00023170"/>
    </source>
</evidence>
<sequence length="479" mass="55510">MKQTLKRNSFFFNFLLAEKALYFLYNVETNLQVDLRKSRKYDFLGGYFKAQTNERWHSLLELFNCGKYTLYILPSDTIQGIIPDDAITENIRIMMTSLYAISFLAALVGNSLGVYIICWKCGTIKAATNLLIANLAFSNLLITLIVMPMSVTFLYIGFRWHSGIAGTITCKFTQYLFLFPIAASILTILVVSIDRFFAVFYPLKGQVFRRPKTMTASIWICSAMLMSPALAIFQVVSDGKGSWSCVLYFGENQQRADTLFKVYYSLIFVALYLLPLLIISVLYSLVCYKLYIRRLPGNTRAQTYKVAVEKAKRKVIKVLVMIVAVFALCWFPAHAMHYLIAFDRDFYSKIPSYLFPLFLWISHSNSAIDPCLYILLSHNFRREFRKVINQCGLYKKKKSFHRRLSKFSINLSKRNWDTRRVSSRKSGFNFWSFRRTDLYKAELDEERNGKYNIQHLNSANKKPFAEELLRAAPLGDHVL</sequence>
<dbReference type="EMBL" id="CALNXK010000183">
    <property type="protein sequence ID" value="CAH3173636.1"/>
    <property type="molecule type" value="Genomic_DNA"/>
</dbReference>
<dbReference type="PANTHER" id="PTHR45695">
    <property type="entry name" value="LEUCOKININ RECEPTOR-RELATED"/>
    <property type="match status" value="1"/>
</dbReference>
<dbReference type="Pfam" id="PF00001">
    <property type="entry name" value="7tm_1"/>
    <property type="match status" value="1"/>
</dbReference>
<evidence type="ECO:0000313" key="12">
    <source>
        <dbReference type="Proteomes" id="UP001159405"/>
    </source>
</evidence>
<name>A0ABN8R4A2_9CNID</name>
<gene>
    <name evidence="11" type="ORF">PLOB_00014296</name>
</gene>
<dbReference type="Proteomes" id="UP001159405">
    <property type="component" value="Unassembled WGS sequence"/>
</dbReference>
<evidence type="ECO:0000259" key="10">
    <source>
        <dbReference type="PROSITE" id="PS50262"/>
    </source>
</evidence>
<evidence type="ECO:0000256" key="7">
    <source>
        <dbReference type="ARBA" id="ARBA00023224"/>
    </source>
</evidence>